<evidence type="ECO:0000313" key="4">
    <source>
        <dbReference type="EMBL" id="OCS89214.1"/>
    </source>
</evidence>
<dbReference type="PROSITE" id="PS50206">
    <property type="entry name" value="RHODANESE_3"/>
    <property type="match status" value="2"/>
</dbReference>
<dbReference type="OrthoDB" id="9770030at2"/>
<dbReference type="CDD" id="cd01449">
    <property type="entry name" value="TST_Repeat_2"/>
    <property type="match status" value="1"/>
</dbReference>
<dbReference type="CDD" id="cd01448">
    <property type="entry name" value="TST_Repeat_1"/>
    <property type="match status" value="1"/>
</dbReference>
<name>A0A1C0YPW2_9BACL</name>
<dbReference type="PANTHER" id="PTHR11364:SF27">
    <property type="entry name" value="SULFURTRANSFERASE"/>
    <property type="match status" value="1"/>
</dbReference>
<feature type="domain" description="Rhodanese" evidence="3">
    <location>
        <begin position="40"/>
        <end position="151"/>
    </location>
</feature>
<organism evidence="4 5">
    <name type="scientific">Caryophanon latum</name>
    <dbReference type="NCBI Taxonomy" id="33977"/>
    <lineage>
        <taxon>Bacteria</taxon>
        <taxon>Bacillati</taxon>
        <taxon>Bacillota</taxon>
        <taxon>Bacilli</taxon>
        <taxon>Bacillales</taxon>
        <taxon>Caryophanaceae</taxon>
        <taxon>Caryophanon</taxon>
    </lineage>
</organism>
<evidence type="ECO:0000313" key="5">
    <source>
        <dbReference type="Proteomes" id="UP000093482"/>
    </source>
</evidence>
<dbReference type="InterPro" id="IPR001763">
    <property type="entry name" value="Rhodanese-like_dom"/>
</dbReference>
<protein>
    <submittedName>
        <fullName evidence="4">Thiosulfate sulfurtransferase</fullName>
    </submittedName>
</protein>
<dbReference type="RefSeq" id="WP_066465237.1">
    <property type="nucleotide sequence ID" value="NZ_MATO01000044.1"/>
</dbReference>
<dbReference type="Pfam" id="PF00581">
    <property type="entry name" value="Rhodanese"/>
    <property type="match status" value="2"/>
</dbReference>
<dbReference type="SMART" id="SM00450">
    <property type="entry name" value="RHOD"/>
    <property type="match status" value="2"/>
</dbReference>
<comment type="caution">
    <text evidence="4">The sequence shown here is derived from an EMBL/GenBank/DDBJ whole genome shotgun (WGS) entry which is preliminary data.</text>
</comment>
<gene>
    <name evidence="4" type="ORF">A6K76_12740</name>
</gene>
<dbReference type="InterPro" id="IPR045078">
    <property type="entry name" value="TST/MPST-like"/>
</dbReference>
<dbReference type="InterPro" id="IPR036873">
    <property type="entry name" value="Rhodanese-like_dom_sf"/>
</dbReference>
<dbReference type="AlphaFoldDB" id="A0A1C0YPW2"/>
<dbReference type="Gene3D" id="3.40.250.10">
    <property type="entry name" value="Rhodanese-like domain"/>
    <property type="match status" value="2"/>
</dbReference>
<keyword evidence="5" id="KW-1185">Reference proteome</keyword>
<feature type="domain" description="Rhodanese" evidence="3">
    <location>
        <begin position="181"/>
        <end position="294"/>
    </location>
</feature>
<dbReference type="EMBL" id="MATO01000044">
    <property type="protein sequence ID" value="OCS89214.1"/>
    <property type="molecule type" value="Genomic_DNA"/>
</dbReference>
<dbReference type="PANTHER" id="PTHR11364">
    <property type="entry name" value="THIOSULFATE SULFERTANSFERASE"/>
    <property type="match status" value="1"/>
</dbReference>
<accession>A0A1C0YPW2</accession>
<keyword evidence="2" id="KW-0677">Repeat</keyword>
<evidence type="ECO:0000259" key="3">
    <source>
        <dbReference type="PROSITE" id="PS50206"/>
    </source>
</evidence>
<evidence type="ECO:0000256" key="2">
    <source>
        <dbReference type="ARBA" id="ARBA00022737"/>
    </source>
</evidence>
<reference evidence="4 5" key="1">
    <citation type="submission" date="2016-07" db="EMBL/GenBank/DDBJ databases">
        <title>Caryophanon latum genome sequencing.</title>
        <authorList>
            <person name="Verma A."/>
            <person name="Pal Y."/>
            <person name="Krishnamurthi S."/>
        </authorList>
    </citation>
    <scope>NUCLEOTIDE SEQUENCE [LARGE SCALE GENOMIC DNA]</scope>
    <source>
        <strain evidence="4 5">DSM 14151</strain>
    </source>
</reference>
<proteinExistence type="predicted"/>
<dbReference type="SUPFAM" id="SSF52821">
    <property type="entry name" value="Rhodanese/Cell cycle control phosphatase"/>
    <property type="match status" value="2"/>
</dbReference>
<keyword evidence="1 4" id="KW-0808">Transferase</keyword>
<sequence>MTNIPPIVTGDWLEEQLQNPALRLLDATTFLKIPEGAGYPELWSGREAYKEEHIPGAAYADLLHDFTDPNGTAPFTIATREQFLAAIEQFGITKDTFVVIYDRGPLVNVDVLASDWSARLRWQLKYEGFDNVAVLDGGFRKWKLDGRQTVSGENDYEAAPWTFERRPQLIVTKEDVKAAMHDDNIILINSLSEADFRGETNTYPRKGHIPGSQNVFFGSHSSPETRLLNSDDVLRDTFNKIGALDPNKKVITYCGGGIAATWNALLLNKLGQENVAVYDGSLNEWASDDSCPLVTL</sequence>
<dbReference type="GO" id="GO:0004792">
    <property type="term" value="F:thiosulfate-cyanide sulfurtransferase activity"/>
    <property type="evidence" value="ECO:0007669"/>
    <property type="project" value="TreeGrafter"/>
</dbReference>
<dbReference type="Proteomes" id="UP000093482">
    <property type="component" value="Unassembled WGS sequence"/>
</dbReference>
<evidence type="ECO:0000256" key="1">
    <source>
        <dbReference type="ARBA" id="ARBA00022679"/>
    </source>
</evidence>